<feature type="compositionally biased region" description="Basic and acidic residues" evidence="1">
    <location>
        <begin position="46"/>
        <end position="58"/>
    </location>
</feature>
<feature type="region of interest" description="Disordered" evidence="1">
    <location>
        <begin position="1"/>
        <end position="63"/>
    </location>
</feature>
<dbReference type="Proteomes" id="UP000027222">
    <property type="component" value="Unassembled WGS sequence"/>
</dbReference>
<evidence type="ECO:0000313" key="3">
    <source>
        <dbReference type="Proteomes" id="UP000027222"/>
    </source>
</evidence>
<organism evidence="2 3">
    <name type="scientific">Galerina marginata (strain CBS 339.88)</name>
    <dbReference type="NCBI Taxonomy" id="685588"/>
    <lineage>
        <taxon>Eukaryota</taxon>
        <taxon>Fungi</taxon>
        <taxon>Dikarya</taxon>
        <taxon>Basidiomycota</taxon>
        <taxon>Agaricomycotina</taxon>
        <taxon>Agaricomycetes</taxon>
        <taxon>Agaricomycetidae</taxon>
        <taxon>Agaricales</taxon>
        <taxon>Agaricineae</taxon>
        <taxon>Strophariaceae</taxon>
        <taxon>Galerina</taxon>
    </lineage>
</organism>
<reference evidence="3" key="1">
    <citation type="journal article" date="2014" name="Proc. Natl. Acad. Sci. U.S.A.">
        <title>Extensive sampling of basidiomycete genomes demonstrates inadequacy of the white-rot/brown-rot paradigm for wood decay fungi.</title>
        <authorList>
            <person name="Riley R."/>
            <person name="Salamov A.A."/>
            <person name="Brown D.W."/>
            <person name="Nagy L.G."/>
            <person name="Floudas D."/>
            <person name="Held B.W."/>
            <person name="Levasseur A."/>
            <person name="Lombard V."/>
            <person name="Morin E."/>
            <person name="Otillar R."/>
            <person name="Lindquist E.A."/>
            <person name="Sun H."/>
            <person name="LaButti K.M."/>
            <person name="Schmutz J."/>
            <person name="Jabbour D."/>
            <person name="Luo H."/>
            <person name="Baker S.E."/>
            <person name="Pisabarro A.G."/>
            <person name="Walton J.D."/>
            <person name="Blanchette R.A."/>
            <person name="Henrissat B."/>
            <person name="Martin F."/>
            <person name="Cullen D."/>
            <person name="Hibbett D.S."/>
            <person name="Grigoriev I.V."/>
        </authorList>
    </citation>
    <scope>NUCLEOTIDE SEQUENCE [LARGE SCALE GENOMIC DNA]</scope>
    <source>
        <strain evidence="3">CBS 339.88</strain>
    </source>
</reference>
<feature type="compositionally biased region" description="Basic and acidic residues" evidence="1">
    <location>
        <begin position="1"/>
        <end position="18"/>
    </location>
</feature>
<proteinExistence type="predicted"/>
<dbReference type="EMBL" id="KL142389">
    <property type="protein sequence ID" value="KDR72285.1"/>
    <property type="molecule type" value="Genomic_DNA"/>
</dbReference>
<gene>
    <name evidence="2" type="ORF">GALMADRAFT_213309</name>
</gene>
<keyword evidence="3" id="KW-1185">Reference proteome</keyword>
<evidence type="ECO:0000313" key="2">
    <source>
        <dbReference type="EMBL" id="KDR72285.1"/>
    </source>
</evidence>
<accession>A0A067SMX5</accession>
<name>A0A067SMX5_GALM3</name>
<dbReference type="HOGENOM" id="CLU_113383_0_0_1"/>
<evidence type="ECO:0000256" key="1">
    <source>
        <dbReference type="SAM" id="MobiDB-lite"/>
    </source>
</evidence>
<protein>
    <submittedName>
        <fullName evidence="2">Uncharacterized protein</fullName>
    </submittedName>
</protein>
<sequence length="211" mass="24876">MTKNDSGIKGKNEAERASWKRIVRRRASPPTDCRRRNVRGIQRPDASCRDALSIRDPELMPQKSFENEVPMAPEPEDRDSRIVGFKMTKEAAFAWANKISKSTEPPMFEEDLDWKTPDHEHHSCVLTILQRQFEKEYKKHDIKHDEVEIREVGEFEDADFMVITREIDFDGYENMPMEQVPQEEKDEHDQNVEKWLRAEGQENWEFVTIVG</sequence>
<dbReference type="AlphaFoldDB" id="A0A067SMX5"/>